<dbReference type="SUPFAM" id="SSF51695">
    <property type="entry name" value="PLC-like phosphodiesterases"/>
    <property type="match status" value="1"/>
</dbReference>
<dbReference type="AlphaFoldDB" id="C5C5E8"/>
<dbReference type="PROSITE" id="PS50007">
    <property type="entry name" value="PIPLC_X_DOMAIN"/>
    <property type="match status" value="1"/>
</dbReference>
<dbReference type="PANTHER" id="PTHR46211">
    <property type="entry name" value="GLYCEROPHOSPHORYL DIESTER PHOSPHODIESTERASE"/>
    <property type="match status" value="1"/>
</dbReference>
<dbReference type="PROSITE" id="PS51704">
    <property type="entry name" value="GP_PDE"/>
    <property type="match status" value="1"/>
</dbReference>
<gene>
    <name evidence="2" type="ordered locus">Bcav_4047</name>
</gene>
<dbReference type="KEGG" id="bcv:Bcav_4047"/>
<dbReference type="Pfam" id="PF03009">
    <property type="entry name" value="GDPD"/>
    <property type="match status" value="1"/>
</dbReference>
<reference evidence="2 3" key="1">
    <citation type="journal article" date="2009" name="Stand. Genomic Sci.">
        <title>Complete genome sequence of Beutenbergia cavernae type strain (HKI 0122).</title>
        <authorList>
            <person name="Land M."/>
            <person name="Pukall R."/>
            <person name="Abt B."/>
            <person name="Goker M."/>
            <person name="Rohde M."/>
            <person name="Glavina Del Rio T."/>
            <person name="Tice H."/>
            <person name="Copeland A."/>
            <person name="Cheng J.F."/>
            <person name="Lucas S."/>
            <person name="Chen F."/>
            <person name="Nolan M."/>
            <person name="Bruce D."/>
            <person name="Goodwin L."/>
            <person name="Pitluck S."/>
            <person name="Ivanova N."/>
            <person name="Mavromatis K."/>
            <person name="Ovchinnikova G."/>
            <person name="Pati A."/>
            <person name="Chen A."/>
            <person name="Palaniappan K."/>
            <person name="Hauser L."/>
            <person name="Chang Y.J."/>
            <person name="Jefferies C.C."/>
            <person name="Saunders E."/>
            <person name="Brettin T."/>
            <person name="Detter J.C."/>
            <person name="Han C."/>
            <person name="Chain P."/>
            <person name="Bristow J."/>
            <person name="Eisen J.A."/>
            <person name="Markowitz V."/>
            <person name="Hugenholtz P."/>
            <person name="Kyrpides N.C."/>
            <person name="Klenk H.P."/>
            <person name="Lapidus A."/>
        </authorList>
    </citation>
    <scope>NUCLEOTIDE SEQUENCE [LARGE SCALE GENOMIC DNA]</scope>
    <source>
        <strain evidence="3">ATCC BAA-8 / DSM 12333 / NBRC 16432</strain>
    </source>
</reference>
<organism evidence="2 3">
    <name type="scientific">Beutenbergia cavernae (strain ATCC BAA-8 / DSM 12333 / CCUG 43141 / JCM 11478 / NBRC 16432 / NCIMB 13614 / HKI 0122)</name>
    <dbReference type="NCBI Taxonomy" id="471853"/>
    <lineage>
        <taxon>Bacteria</taxon>
        <taxon>Bacillati</taxon>
        <taxon>Actinomycetota</taxon>
        <taxon>Actinomycetes</taxon>
        <taxon>Micrococcales</taxon>
        <taxon>Beutenbergiaceae</taxon>
        <taxon>Beutenbergia</taxon>
    </lineage>
</organism>
<name>C5C5E8_BEUC1</name>
<dbReference type="eggNOG" id="COG0584">
    <property type="taxonomic scope" value="Bacteria"/>
</dbReference>
<dbReference type="GO" id="GO:0008081">
    <property type="term" value="F:phosphoric diester hydrolase activity"/>
    <property type="evidence" value="ECO:0007669"/>
    <property type="project" value="InterPro"/>
</dbReference>
<accession>C5C5E8</accession>
<protein>
    <submittedName>
        <fullName evidence="2">Glycerophosphoryl diester phosphodiesterase</fullName>
    </submittedName>
</protein>
<dbReference type="RefSeq" id="WP_015884525.1">
    <property type="nucleotide sequence ID" value="NC_012669.1"/>
</dbReference>
<evidence type="ECO:0000313" key="2">
    <source>
        <dbReference type="EMBL" id="ACQ82288.1"/>
    </source>
</evidence>
<dbReference type="Proteomes" id="UP000007962">
    <property type="component" value="Chromosome"/>
</dbReference>
<dbReference type="STRING" id="471853.Bcav_4047"/>
<dbReference type="CDD" id="cd08556">
    <property type="entry name" value="GDPD"/>
    <property type="match status" value="1"/>
</dbReference>
<dbReference type="EMBL" id="CP001618">
    <property type="protein sequence ID" value="ACQ82288.1"/>
    <property type="molecule type" value="Genomic_DNA"/>
</dbReference>
<dbReference type="InterPro" id="IPR030395">
    <property type="entry name" value="GP_PDE_dom"/>
</dbReference>
<evidence type="ECO:0000313" key="3">
    <source>
        <dbReference type="Proteomes" id="UP000007962"/>
    </source>
</evidence>
<feature type="domain" description="GP-PDE" evidence="1">
    <location>
        <begin position="3"/>
        <end position="222"/>
    </location>
</feature>
<dbReference type="InterPro" id="IPR017946">
    <property type="entry name" value="PLC-like_Pdiesterase_TIM-brl"/>
</dbReference>
<sequence length="222" mass="23272">MSLVLTGHRGVMGAAPENTLASFRRAVESGCDEIELDLRLTSDGEIVILHDADLSRTHGLPDAVVDLSLARLRELAPDVPTFAEVVAAIAIGIQAEIKADGVPDVLVPMLEADPDLAGRVLVTSFKPDALARVHELRPTAPLGLIFGTAPEPAELVERGLAVHASWVMPGLAGLTRDHVDAAHAAGLKVAAWPVPDDETLAAARALGVDGVTTDNAHTLRRP</sequence>
<dbReference type="HOGENOM" id="CLU_030006_3_5_11"/>
<dbReference type="Gene3D" id="3.20.20.190">
    <property type="entry name" value="Phosphatidylinositol (PI) phosphodiesterase"/>
    <property type="match status" value="1"/>
</dbReference>
<keyword evidence="3" id="KW-1185">Reference proteome</keyword>
<dbReference type="GO" id="GO:0006629">
    <property type="term" value="P:lipid metabolic process"/>
    <property type="evidence" value="ECO:0007669"/>
    <property type="project" value="InterPro"/>
</dbReference>
<evidence type="ECO:0000259" key="1">
    <source>
        <dbReference type="PROSITE" id="PS51704"/>
    </source>
</evidence>
<dbReference type="PANTHER" id="PTHR46211:SF1">
    <property type="entry name" value="GLYCEROPHOSPHODIESTER PHOSPHODIESTERASE, CYTOPLASMIC"/>
    <property type="match status" value="1"/>
</dbReference>
<proteinExistence type="predicted"/>